<reference evidence="4" key="1">
    <citation type="submission" date="2018-05" db="EMBL/GenBank/DDBJ databases">
        <authorList>
            <person name="Lanie J.A."/>
            <person name="Ng W.-L."/>
            <person name="Kazmierczak K.M."/>
            <person name="Andrzejewski T.M."/>
            <person name="Davidsen T.M."/>
            <person name="Wayne K.J."/>
            <person name="Tettelin H."/>
            <person name="Glass J.I."/>
            <person name="Rusch D."/>
            <person name="Podicherti R."/>
            <person name="Tsui H.-C.T."/>
            <person name="Winkler M.E."/>
        </authorList>
    </citation>
    <scope>NUCLEOTIDE SEQUENCE</scope>
</reference>
<gene>
    <name evidence="4" type="ORF">METZ01_LOCUS407474</name>
</gene>
<dbReference type="InterPro" id="IPR036661">
    <property type="entry name" value="Luciferase-like_sf"/>
</dbReference>
<accession>A0A382W7Y0</accession>
<dbReference type="AlphaFoldDB" id="A0A382W7Y0"/>
<dbReference type="EMBL" id="UINC01157563">
    <property type="protein sequence ID" value="SVD54620.1"/>
    <property type="molecule type" value="Genomic_DNA"/>
</dbReference>
<keyword evidence="1" id="KW-0560">Oxidoreductase</keyword>
<dbReference type="Gene3D" id="3.20.20.30">
    <property type="entry name" value="Luciferase-like domain"/>
    <property type="match status" value="1"/>
</dbReference>
<dbReference type="GO" id="GO:0005829">
    <property type="term" value="C:cytosol"/>
    <property type="evidence" value="ECO:0007669"/>
    <property type="project" value="TreeGrafter"/>
</dbReference>
<evidence type="ECO:0000256" key="1">
    <source>
        <dbReference type="ARBA" id="ARBA00023002"/>
    </source>
</evidence>
<dbReference type="GO" id="GO:0016705">
    <property type="term" value="F:oxidoreductase activity, acting on paired donors, with incorporation or reduction of molecular oxygen"/>
    <property type="evidence" value="ECO:0007669"/>
    <property type="project" value="InterPro"/>
</dbReference>
<evidence type="ECO:0000259" key="3">
    <source>
        <dbReference type="Pfam" id="PF00296"/>
    </source>
</evidence>
<evidence type="ECO:0000256" key="2">
    <source>
        <dbReference type="ARBA" id="ARBA00023033"/>
    </source>
</evidence>
<feature type="domain" description="Luciferase-like" evidence="3">
    <location>
        <begin position="15"/>
        <end position="125"/>
    </location>
</feature>
<dbReference type="InterPro" id="IPR050766">
    <property type="entry name" value="Bact_Lucif_Oxidored"/>
</dbReference>
<name>A0A382W7Y0_9ZZZZ</name>
<dbReference type="PANTHER" id="PTHR30137:SF8">
    <property type="entry name" value="BLR5498 PROTEIN"/>
    <property type="match status" value="1"/>
</dbReference>
<dbReference type="SUPFAM" id="SSF51679">
    <property type="entry name" value="Bacterial luciferase-like"/>
    <property type="match status" value="1"/>
</dbReference>
<protein>
    <recommendedName>
        <fullName evidence="3">Luciferase-like domain-containing protein</fullName>
    </recommendedName>
</protein>
<proteinExistence type="predicted"/>
<dbReference type="GO" id="GO:0004497">
    <property type="term" value="F:monooxygenase activity"/>
    <property type="evidence" value="ECO:0007669"/>
    <property type="project" value="UniProtKB-KW"/>
</dbReference>
<dbReference type="InterPro" id="IPR011251">
    <property type="entry name" value="Luciferase-like_dom"/>
</dbReference>
<feature type="non-terminal residue" evidence="4">
    <location>
        <position position="1"/>
    </location>
</feature>
<evidence type="ECO:0000313" key="4">
    <source>
        <dbReference type="EMBL" id="SVD54620.1"/>
    </source>
</evidence>
<dbReference type="PANTHER" id="PTHR30137">
    <property type="entry name" value="LUCIFERASE-LIKE MONOOXYGENASE"/>
    <property type="match status" value="1"/>
</dbReference>
<keyword evidence="2" id="KW-0503">Monooxygenase</keyword>
<feature type="non-terminal residue" evidence="4">
    <location>
        <position position="127"/>
    </location>
</feature>
<sequence length="127" mass="14442">MDIGLQMVFTGYGWEEISDQQVWDEELKIAKIAADSGFDCLWAVEHHFRDYAFCPDNLQLMAYLTAKYPEIDVGTAAIILPWQDPLRVAEKASVLDQLSNGRLRLGVGRGLARREFEGFRTTMAESR</sequence>
<organism evidence="4">
    <name type="scientific">marine metagenome</name>
    <dbReference type="NCBI Taxonomy" id="408172"/>
    <lineage>
        <taxon>unclassified sequences</taxon>
        <taxon>metagenomes</taxon>
        <taxon>ecological metagenomes</taxon>
    </lineage>
</organism>
<dbReference type="Pfam" id="PF00296">
    <property type="entry name" value="Bac_luciferase"/>
    <property type="match status" value="1"/>
</dbReference>